<dbReference type="Proteomes" id="UP001057474">
    <property type="component" value="Chromosome"/>
</dbReference>
<gene>
    <name evidence="1" type="ORF">J2N86_06770</name>
</gene>
<evidence type="ECO:0008006" key="3">
    <source>
        <dbReference type="Google" id="ProtNLM"/>
    </source>
</evidence>
<reference evidence="1" key="1">
    <citation type="submission" date="2021-03" db="EMBL/GenBank/DDBJ databases">
        <title>Legionella lytica PCM 2298.</title>
        <authorList>
            <person name="Koper P."/>
        </authorList>
    </citation>
    <scope>NUCLEOTIDE SEQUENCE</scope>
    <source>
        <strain evidence="1">PCM 2298</strain>
    </source>
</reference>
<proteinExistence type="predicted"/>
<sequence>MPSQIRIINAVNLCLQQKENIEFALNRLGVCAGLAGLYVKYSVENKTHQFFSILERLANLPPSYRIGNDPLIDDFIIQIEKVYNPEDYSGHQLIQGDLDQILHVGTKALRNEFNFGLVAEEQEWTRILEQITYPDRAYYIGSHDHAIAVSFKDGKYFIYDPNYQQRMKEFVSAKEVIQELKNCFEYKDKVFGLTIRAFANPNASAVTYPTQTELHQIITPKPMSPTEQPACEFAAVARDITTMDYLTQKDATYWQNLTKAHLIPEIIELLLKQPKSDAVQKALLRSIGLNFYVGNIETAQKLIAHYQTHYTSTEEQALLKEQIQEILINRVTNHSRCLKTIANFSEFINLCEQLELTQEHPTYIEHLQFLTLVHHNDPIALERFLTSLSPEQLVKHIQYAAITNQQQLLDILLNVPITPEFLTTAFTSQVIEYIGVVSLRKLLDKGFIPDIQDAQLLPRCMNRKDKSIFNLIANAWAEQSKQRDLWEHATKGQAKELDLRAAFGTVSLLGVLVFLHKDNLIKTAPTNFSEDQLQSALMIAIMDGNSEMSQWLHQKILECGYTFALDTLEHFYEDALEHENLTILNILASIGFNVLGKNIDKLLALCRDNNDYAIIFNSFDASQPKVKQYIVDASLRMNLVPVARHYAQHAPQFFNVALNNSLDNLAKLKKLNQAARFLPPETLTVDRQDPDNKTFIANCFKQKLLHLAGALTQTVHWSEKELNELCDNLIMAKNEEAVIQLIKIYPLLKQRAELIPLLMQNNLLNVVTHLAPDEHDLTPQQCEELLIAALANNKKDLVEKFLTLERITTLEQPLMGLVEHAIARGYYEVIETLLQSPIDLGLDYKALFIYSCVQKQGKIANLILAKEPKLEAEEISQAIQHLFGELPQSTYFDITYQQSYGRLYQLLLKTGLKNPREELLTSIKYPETDLKFQKTSLYLSPLKRALKEENEERFNIMFGEANDLPTSVDENLLTFLQNPVTTAKILPLFLRKYTLDSLLSEALTRKKWDVVANLLEQALLDVVDIGLQKQIQDNAEQIIKAYIANLEIHFDKADMRPRLFNLLLAQSPNALQQIASAWKKEIQEGLSRIELAMIENNLNLDKQIYRHAFSKLSPELITQQLQCTQAIENYLSHRDKSLGYFAYLFDYTRGKTRAEHYENLIKSAETKEELYVIEYAILINSQSKQFKKDMIHGLQFNDEQSARDQLKRSIKNSRLVKYLSQLDEIIECINKKANTNDSAPTESLFQEELASLKKICKPPSPLERLSFFQAQEPAQTGFWHWLTHLFSSQNKDKLASMP</sequence>
<name>A0ABY4YCX3_9GAMM</name>
<organism evidence="1 2">
    <name type="scientific">Legionella lytica</name>
    <dbReference type="NCBI Taxonomy" id="96232"/>
    <lineage>
        <taxon>Bacteria</taxon>
        <taxon>Pseudomonadati</taxon>
        <taxon>Pseudomonadota</taxon>
        <taxon>Gammaproteobacteria</taxon>
        <taxon>Legionellales</taxon>
        <taxon>Legionellaceae</taxon>
        <taxon>Legionella</taxon>
    </lineage>
</organism>
<accession>A0ABY4YCX3</accession>
<protein>
    <recommendedName>
        <fullName evidence="3">Ankyrin repeat-containing protein</fullName>
    </recommendedName>
</protein>
<evidence type="ECO:0000313" key="1">
    <source>
        <dbReference type="EMBL" id="USQ14992.1"/>
    </source>
</evidence>
<dbReference type="EMBL" id="CP071527">
    <property type="protein sequence ID" value="USQ14992.1"/>
    <property type="molecule type" value="Genomic_DNA"/>
</dbReference>
<dbReference type="RefSeq" id="WP_252582110.1">
    <property type="nucleotide sequence ID" value="NZ_CP071527.1"/>
</dbReference>
<evidence type="ECO:0000313" key="2">
    <source>
        <dbReference type="Proteomes" id="UP001057474"/>
    </source>
</evidence>
<keyword evidence="2" id="KW-1185">Reference proteome</keyword>